<protein>
    <submittedName>
        <fullName evidence="2">Uncharacterized protein</fullName>
    </submittedName>
</protein>
<feature type="transmembrane region" description="Helical" evidence="1">
    <location>
        <begin position="25"/>
        <end position="44"/>
    </location>
</feature>
<dbReference type="AlphaFoldDB" id="A0A846QDR9"/>
<keyword evidence="1" id="KW-0812">Transmembrane</keyword>
<keyword evidence="1" id="KW-0472">Membrane</keyword>
<proteinExistence type="predicted"/>
<keyword evidence="1" id="KW-1133">Transmembrane helix</keyword>
<sequence>MENDMIKVLSEWVRSLSAWKKMPKGIKCLLIPIGILGYIITSVLDKVSDKIVDNYWDGFVLTLQEIPQIFSDVLGTTYVVPLYGILLVALAAPTIWCVCRYLIKHWLDSRRKKPKTFRDYTEDKIYKVKWTWNWHPWENEIQDLTAYCPKCSGEIITIAEQVNGHAAYSLQCTHCKQKYQRFEIENQEYTDKNKAWRICKDSCKKEIERRIRAGKFT</sequence>
<evidence type="ECO:0000313" key="2">
    <source>
        <dbReference type="EMBL" id="NJB66451.1"/>
    </source>
</evidence>
<keyword evidence="3" id="KW-1185">Reference proteome</keyword>
<dbReference type="EMBL" id="JAATJA010000001">
    <property type="protein sequence ID" value="NJB66451.1"/>
    <property type="molecule type" value="Genomic_DNA"/>
</dbReference>
<gene>
    <name evidence="2" type="ORF">GGQ74_000091</name>
</gene>
<dbReference type="RefSeq" id="WP_167939588.1">
    <property type="nucleotide sequence ID" value="NZ_JAATJA010000001.1"/>
</dbReference>
<evidence type="ECO:0000256" key="1">
    <source>
        <dbReference type="SAM" id="Phobius"/>
    </source>
</evidence>
<feature type="transmembrane region" description="Helical" evidence="1">
    <location>
        <begin position="80"/>
        <end position="103"/>
    </location>
</feature>
<accession>A0A846QDR9</accession>
<reference evidence="2 3" key="1">
    <citation type="submission" date="2020-03" db="EMBL/GenBank/DDBJ databases">
        <title>Genomic Encyclopedia of Type Strains, Phase IV (KMG-IV): sequencing the most valuable type-strain genomes for metagenomic binning, comparative biology and taxonomic classification.</title>
        <authorList>
            <person name="Goeker M."/>
        </authorList>
    </citation>
    <scope>NUCLEOTIDE SEQUENCE [LARGE SCALE GENOMIC DNA]</scope>
    <source>
        <strain evidence="2 3">DSM 24233</strain>
    </source>
</reference>
<comment type="caution">
    <text evidence="2">The sequence shown here is derived from an EMBL/GenBank/DDBJ whole genome shotgun (WGS) entry which is preliminary data.</text>
</comment>
<dbReference type="Proteomes" id="UP000580856">
    <property type="component" value="Unassembled WGS sequence"/>
</dbReference>
<organism evidence="2 3">
    <name type="scientific">Desulfobaculum xiamenense</name>
    <dbReference type="NCBI Taxonomy" id="995050"/>
    <lineage>
        <taxon>Bacteria</taxon>
        <taxon>Pseudomonadati</taxon>
        <taxon>Thermodesulfobacteriota</taxon>
        <taxon>Desulfovibrionia</taxon>
        <taxon>Desulfovibrionales</taxon>
        <taxon>Desulfovibrionaceae</taxon>
        <taxon>Desulfobaculum</taxon>
    </lineage>
</organism>
<evidence type="ECO:0000313" key="3">
    <source>
        <dbReference type="Proteomes" id="UP000580856"/>
    </source>
</evidence>
<name>A0A846QDR9_9BACT</name>